<comment type="similarity">
    <text evidence="2 6">Belongs to the short-chain dehydrogenases/reductases (SDR) family.</text>
</comment>
<dbReference type="PRINTS" id="PR00080">
    <property type="entry name" value="SDRFAMILY"/>
</dbReference>
<dbReference type="Proteomes" id="UP000250235">
    <property type="component" value="Unassembled WGS sequence"/>
</dbReference>
<dbReference type="OrthoDB" id="47007at2759"/>
<keyword evidence="7" id="KW-0812">Transmembrane</keyword>
<dbReference type="PANTHER" id="PTHR43391">
    <property type="entry name" value="RETINOL DEHYDROGENASE-RELATED"/>
    <property type="match status" value="1"/>
</dbReference>
<keyword evidence="7" id="KW-0472">Membrane</keyword>
<sequence length="346" mass="39085">MDLVNLFLNVFAPIFTFNAFLFLFPVYLFFRSLRYIFRSIFRENVAGKVVVIAGASSGIGEHLAYEYGRRGAYLVVGARREKALRDVAETARWLGSPLVIPIRTDISKVEDCRRLIEEAISNFGRLDHLVIPAGITPACMFEDTFDVTNFKPAMDINFWGPVYTTYFAAPYLRMTKGKIVAIASSNSWLNAPRLSYYNASKAAVVSFFETMRVEFGSDIGITIVMPGLVESEMTKGKILSKDGKVVVDQEMRDVVMSAVPIKSVGRCSKEIVNSVCRGDKYLVVPSWFRAIFFFKMMCPEAVDWFNRWFCITEPETMPPMSQKITKFPGLKDVAHPDSVRSPKIKT</sequence>
<dbReference type="AlphaFoldDB" id="A0A2Z7CKR3"/>
<evidence type="ECO:0000256" key="2">
    <source>
        <dbReference type="ARBA" id="ARBA00006484"/>
    </source>
</evidence>
<evidence type="ECO:0000256" key="5">
    <source>
        <dbReference type="ARBA" id="ARBA00023002"/>
    </source>
</evidence>
<dbReference type="PROSITE" id="PS00061">
    <property type="entry name" value="ADH_SHORT"/>
    <property type="match status" value="1"/>
</dbReference>
<keyword evidence="5" id="KW-0560">Oxidoreductase</keyword>
<dbReference type="Gene3D" id="3.40.50.720">
    <property type="entry name" value="NAD(P)-binding Rossmann-like Domain"/>
    <property type="match status" value="1"/>
</dbReference>
<dbReference type="Pfam" id="PF00106">
    <property type="entry name" value="adh_short"/>
    <property type="match status" value="1"/>
</dbReference>
<dbReference type="GO" id="GO:0016020">
    <property type="term" value="C:membrane"/>
    <property type="evidence" value="ECO:0007669"/>
    <property type="project" value="UniProtKB-SubCell"/>
</dbReference>
<evidence type="ECO:0000256" key="4">
    <source>
        <dbReference type="ARBA" id="ARBA00022968"/>
    </source>
</evidence>
<dbReference type="SUPFAM" id="SSF51735">
    <property type="entry name" value="NAD(P)-binding Rossmann-fold domains"/>
    <property type="match status" value="1"/>
</dbReference>
<evidence type="ECO:0000256" key="3">
    <source>
        <dbReference type="ARBA" id="ARBA00022857"/>
    </source>
</evidence>
<gene>
    <name evidence="8" type="ORF">F511_10592</name>
</gene>
<dbReference type="EMBL" id="KQ995661">
    <property type="protein sequence ID" value="KZV46487.1"/>
    <property type="molecule type" value="Genomic_DNA"/>
</dbReference>
<dbReference type="InterPro" id="IPR020904">
    <property type="entry name" value="Sc_DH/Rdtase_CS"/>
</dbReference>
<dbReference type="GO" id="GO:0005829">
    <property type="term" value="C:cytosol"/>
    <property type="evidence" value="ECO:0007669"/>
    <property type="project" value="TreeGrafter"/>
</dbReference>
<evidence type="ECO:0000256" key="7">
    <source>
        <dbReference type="SAM" id="Phobius"/>
    </source>
</evidence>
<proteinExistence type="inferred from homology"/>
<dbReference type="PRINTS" id="PR00081">
    <property type="entry name" value="GDHRDH"/>
</dbReference>
<keyword evidence="3" id="KW-0521">NADP</keyword>
<reference evidence="8 9" key="1">
    <citation type="journal article" date="2015" name="Proc. Natl. Acad. Sci. U.S.A.">
        <title>The resurrection genome of Boea hygrometrica: A blueprint for survival of dehydration.</title>
        <authorList>
            <person name="Xiao L."/>
            <person name="Yang G."/>
            <person name="Zhang L."/>
            <person name="Yang X."/>
            <person name="Zhao S."/>
            <person name="Ji Z."/>
            <person name="Zhou Q."/>
            <person name="Hu M."/>
            <person name="Wang Y."/>
            <person name="Chen M."/>
            <person name="Xu Y."/>
            <person name="Jin H."/>
            <person name="Xiao X."/>
            <person name="Hu G."/>
            <person name="Bao F."/>
            <person name="Hu Y."/>
            <person name="Wan P."/>
            <person name="Li L."/>
            <person name="Deng X."/>
            <person name="Kuang T."/>
            <person name="Xiang C."/>
            <person name="Zhu J.K."/>
            <person name="Oliver M.J."/>
            <person name="He Y."/>
        </authorList>
    </citation>
    <scope>NUCLEOTIDE SEQUENCE [LARGE SCALE GENOMIC DNA]</scope>
    <source>
        <strain evidence="9">cv. XS01</strain>
    </source>
</reference>
<name>A0A2Z7CKR3_9LAMI</name>
<evidence type="ECO:0000313" key="9">
    <source>
        <dbReference type="Proteomes" id="UP000250235"/>
    </source>
</evidence>
<keyword evidence="4" id="KW-0735">Signal-anchor</keyword>
<comment type="subcellular location">
    <subcellularLocation>
        <location evidence="1">Membrane</location>
        <topology evidence="1">Single-pass type II membrane protein</topology>
    </subcellularLocation>
</comment>
<keyword evidence="9" id="KW-1185">Reference proteome</keyword>
<accession>A0A2Z7CKR3</accession>
<dbReference type="InterPro" id="IPR002347">
    <property type="entry name" value="SDR_fam"/>
</dbReference>
<feature type="transmembrane region" description="Helical" evidence="7">
    <location>
        <begin position="6"/>
        <end position="30"/>
    </location>
</feature>
<dbReference type="PANTHER" id="PTHR43391:SF76">
    <property type="entry name" value="11-BETA-HYDROXYSTEROID DEHYDROGENASE-LIKE 2-RELATED"/>
    <property type="match status" value="1"/>
</dbReference>
<keyword evidence="7" id="KW-1133">Transmembrane helix</keyword>
<dbReference type="InterPro" id="IPR036291">
    <property type="entry name" value="NAD(P)-bd_dom_sf"/>
</dbReference>
<organism evidence="8 9">
    <name type="scientific">Dorcoceras hygrometricum</name>
    <dbReference type="NCBI Taxonomy" id="472368"/>
    <lineage>
        <taxon>Eukaryota</taxon>
        <taxon>Viridiplantae</taxon>
        <taxon>Streptophyta</taxon>
        <taxon>Embryophyta</taxon>
        <taxon>Tracheophyta</taxon>
        <taxon>Spermatophyta</taxon>
        <taxon>Magnoliopsida</taxon>
        <taxon>eudicotyledons</taxon>
        <taxon>Gunneridae</taxon>
        <taxon>Pentapetalae</taxon>
        <taxon>asterids</taxon>
        <taxon>lamiids</taxon>
        <taxon>Lamiales</taxon>
        <taxon>Gesneriaceae</taxon>
        <taxon>Didymocarpoideae</taxon>
        <taxon>Trichosporeae</taxon>
        <taxon>Loxocarpinae</taxon>
        <taxon>Dorcoceras</taxon>
    </lineage>
</organism>
<dbReference type="GO" id="GO:0016491">
    <property type="term" value="F:oxidoreductase activity"/>
    <property type="evidence" value="ECO:0007669"/>
    <property type="project" value="UniProtKB-KW"/>
</dbReference>
<evidence type="ECO:0000313" key="8">
    <source>
        <dbReference type="EMBL" id="KZV46487.1"/>
    </source>
</evidence>
<evidence type="ECO:0000256" key="6">
    <source>
        <dbReference type="RuleBase" id="RU000363"/>
    </source>
</evidence>
<protein>
    <submittedName>
        <fullName evidence="8">11-beta-hydroxysteroid dehydrogenase 1B-like</fullName>
    </submittedName>
</protein>
<evidence type="ECO:0000256" key="1">
    <source>
        <dbReference type="ARBA" id="ARBA00004606"/>
    </source>
</evidence>